<protein>
    <recommendedName>
        <fullName evidence="3 6">D-aminoacyl-tRNA deacylase</fullName>
        <ecNumber evidence="2 6">3.1.1.96</ecNumber>
    </recommendedName>
</protein>
<name>A0AAD5X409_9FUNG</name>
<keyword evidence="6" id="KW-0963">Cytoplasm</keyword>
<dbReference type="GO" id="GO:0051500">
    <property type="term" value="F:D-tyrosyl-tRNA(Tyr) deacylase activity"/>
    <property type="evidence" value="ECO:0007669"/>
    <property type="project" value="TreeGrafter"/>
</dbReference>
<dbReference type="EMBL" id="JADGJD010000730">
    <property type="protein sequence ID" value="KAJ3048835.1"/>
    <property type="molecule type" value="Genomic_DNA"/>
</dbReference>
<dbReference type="GO" id="GO:0005737">
    <property type="term" value="C:cytoplasm"/>
    <property type="evidence" value="ECO:0007669"/>
    <property type="project" value="UniProtKB-SubCell"/>
</dbReference>
<evidence type="ECO:0000256" key="3">
    <source>
        <dbReference type="ARBA" id="ARBA00020007"/>
    </source>
</evidence>
<dbReference type="GO" id="GO:0000049">
    <property type="term" value="F:tRNA binding"/>
    <property type="evidence" value="ECO:0007669"/>
    <property type="project" value="UniProtKB-KW"/>
</dbReference>
<accession>A0AAD5X409</accession>
<comment type="subcellular location">
    <subcellularLocation>
        <location evidence="6">Cytoplasm</location>
    </subcellularLocation>
</comment>
<comment type="catalytic activity">
    <reaction evidence="5">
        <text>a D-aminoacyl-tRNA + H2O = a tRNA + a D-alpha-amino acid + H(+)</text>
        <dbReference type="Rhea" id="RHEA:13953"/>
        <dbReference type="Rhea" id="RHEA-COMP:10123"/>
        <dbReference type="Rhea" id="RHEA-COMP:10124"/>
        <dbReference type="ChEBI" id="CHEBI:15377"/>
        <dbReference type="ChEBI" id="CHEBI:15378"/>
        <dbReference type="ChEBI" id="CHEBI:59871"/>
        <dbReference type="ChEBI" id="CHEBI:78442"/>
        <dbReference type="ChEBI" id="CHEBI:79333"/>
        <dbReference type="EC" id="3.1.1.96"/>
    </reaction>
</comment>
<keyword evidence="9" id="KW-1185">Reference proteome</keyword>
<dbReference type="Pfam" id="PF02580">
    <property type="entry name" value="Tyr_Deacylase"/>
    <property type="match status" value="1"/>
</dbReference>
<comment type="caution">
    <text evidence="8">The sequence shown here is derived from an EMBL/GenBank/DDBJ whole genome shotgun (WGS) entry which is preliminary data.</text>
</comment>
<dbReference type="PANTHER" id="PTHR10472:SF5">
    <property type="entry name" value="D-AMINOACYL-TRNA DEACYLASE 1"/>
    <property type="match status" value="1"/>
</dbReference>
<gene>
    <name evidence="8" type="primary">DTD1</name>
    <name evidence="8" type="ORF">HK097_010164</name>
</gene>
<dbReference type="SUPFAM" id="SSF69500">
    <property type="entry name" value="DTD-like"/>
    <property type="match status" value="1"/>
</dbReference>
<evidence type="ECO:0000313" key="9">
    <source>
        <dbReference type="Proteomes" id="UP001212841"/>
    </source>
</evidence>
<evidence type="ECO:0000256" key="2">
    <source>
        <dbReference type="ARBA" id="ARBA00013056"/>
    </source>
</evidence>
<evidence type="ECO:0000256" key="5">
    <source>
        <dbReference type="ARBA" id="ARBA00048018"/>
    </source>
</evidence>
<evidence type="ECO:0000256" key="1">
    <source>
        <dbReference type="ARBA" id="ARBA00009673"/>
    </source>
</evidence>
<evidence type="ECO:0000256" key="6">
    <source>
        <dbReference type="RuleBase" id="RU003470"/>
    </source>
</evidence>
<feature type="region of interest" description="Disordered" evidence="7">
    <location>
        <begin position="119"/>
        <end position="150"/>
    </location>
</feature>
<evidence type="ECO:0000256" key="7">
    <source>
        <dbReference type="SAM" id="MobiDB-lite"/>
    </source>
</evidence>
<organism evidence="8 9">
    <name type="scientific">Rhizophlyctis rosea</name>
    <dbReference type="NCBI Taxonomy" id="64517"/>
    <lineage>
        <taxon>Eukaryota</taxon>
        <taxon>Fungi</taxon>
        <taxon>Fungi incertae sedis</taxon>
        <taxon>Chytridiomycota</taxon>
        <taxon>Chytridiomycota incertae sedis</taxon>
        <taxon>Chytridiomycetes</taxon>
        <taxon>Rhizophlyctidales</taxon>
        <taxon>Rhizophlyctidaceae</taxon>
        <taxon>Rhizophlyctis</taxon>
    </lineage>
</organism>
<keyword evidence="6" id="KW-0694">RNA-binding</keyword>
<dbReference type="PANTHER" id="PTHR10472">
    <property type="entry name" value="D-TYROSYL-TRNA TYR DEACYLASE"/>
    <property type="match status" value="1"/>
</dbReference>
<proteinExistence type="inferred from homology"/>
<dbReference type="FunFam" id="3.50.80.10:FF:000001">
    <property type="entry name" value="D-aminoacyl-tRNA deacylase"/>
    <property type="match status" value="1"/>
</dbReference>
<dbReference type="InterPro" id="IPR003732">
    <property type="entry name" value="Daa-tRNA_deacyls_DTD"/>
</dbReference>
<evidence type="ECO:0000256" key="4">
    <source>
        <dbReference type="ARBA" id="ARBA00047676"/>
    </source>
</evidence>
<keyword evidence="6" id="KW-0820">tRNA-binding</keyword>
<dbReference type="NCBIfam" id="TIGR00256">
    <property type="entry name" value="D-aminoacyl-tRNA deacylase"/>
    <property type="match status" value="1"/>
</dbReference>
<sequence length="150" mass="17081">MYPFAPQLDDQEKDIDYMVKKLLSIRVFEDDAGKFWAKSVKDLSLDVLCVSQFTLYANSYKGNKPDFHLAMKSDQSKTMYGSFLTKMRKAYSPEKIQDGVFGAMMKVDIANEGPVTLILDSRKPKDDSSPSPQQQYDSQKSVISREQTDN</sequence>
<dbReference type="EC" id="3.1.1.96" evidence="2 6"/>
<evidence type="ECO:0000313" key="8">
    <source>
        <dbReference type="EMBL" id="KAJ3048835.1"/>
    </source>
</evidence>
<dbReference type="Gene3D" id="3.50.80.10">
    <property type="entry name" value="D-tyrosyl-tRNA(Tyr) deacylase"/>
    <property type="match status" value="1"/>
</dbReference>
<feature type="compositionally biased region" description="Low complexity" evidence="7">
    <location>
        <begin position="129"/>
        <end position="141"/>
    </location>
</feature>
<keyword evidence="6" id="KW-0378">Hydrolase</keyword>
<comment type="similarity">
    <text evidence="1 6">Belongs to the DTD family.</text>
</comment>
<dbReference type="AlphaFoldDB" id="A0AAD5X409"/>
<comment type="catalytic activity">
    <reaction evidence="4">
        <text>glycyl-tRNA(Ala) + H2O = tRNA(Ala) + glycine + H(+)</text>
        <dbReference type="Rhea" id="RHEA:53744"/>
        <dbReference type="Rhea" id="RHEA-COMP:9657"/>
        <dbReference type="Rhea" id="RHEA-COMP:13640"/>
        <dbReference type="ChEBI" id="CHEBI:15377"/>
        <dbReference type="ChEBI" id="CHEBI:15378"/>
        <dbReference type="ChEBI" id="CHEBI:57305"/>
        <dbReference type="ChEBI" id="CHEBI:78442"/>
        <dbReference type="ChEBI" id="CHEBI:78522"/>
        <dbReference type="EC" id="3.1.1.96"/>
    </reaction>
</comment>
<dbReference type="InterPro" id="IPR023509">
    <property type="entry name" value="DTD-like_sf"/>
</dbReference>
<reference evidence="8" key="1">
    <citation type="submission" date="2020-05" db="EMBL/GenBank/DDBJ databases">
        <title>Phylogenomic resolution of chytrid fungi.</title>
        <authorList>
            <person name="Stajich J.E."/>
            <person name="Amses K."/>
            <person name="Simmons R."/>
            <person name="Seto K."/>
            <person name="Myers J."/>
            <person name="Bonds A."/>
            <person name="Quandt C.A."/>
            <person name="Barry K."/>
            <person name="Liu P."/>
            <person name="Grigoriev I."/>
            <person name="Longcore J.E."/>
            <person name="James T.Y."/>
        </authorList>
    </citation>
    <scope>NUCLEOTIDE SEQUENCE</scope>
    <source>
        <strain evidence="8">JEL0318</strain>
    </source>
</reference>
<dbReference type="Proteomes" id="UP001212841">
    <property type="component" value="Unassembled WGS sequence"/>
</dbReference>